<keyword evidence="7" id="KW-1185">Reference proteome</keyword>
<evidence type="ECO:0000256" key="3">
    <source>
        <dbReference type="ARBA" id="ARBA00022827"/>
    </source>
</evidence>
<dbReference type="Pfam" id="PF07992">
    <property type="entry name" value="Pyr_redox_2"/>
    <property type="match status" value="1"/>
</dbReference>
<evidence type="ECO:0000313" key="6">
    <source>
        <dbReference type="EMBL" id="KAF1997136.1"/>
    </source>
</evidence>
<dbReference type="InterPro" id="IPR036188">
    <property type="entry name" value="FAD/NAD-bd_sf"/>
</dbReference>
<evidence type="ECO:0000256" key="2">
    <source>
        <dbReference type="ARBA" id="ARBA00022630"/>
    </source>
</evidence>
<dbReference type="InterPro" id="IPR023753">
    <property type="entry name" value="FAD/NAD-binding_dom"/>
</dbReference>
<dbReference type="Gene3D" id="3.50.50.100">
    <property type="match status" value="1"/>
</dbReference>
<evidence type="ECO:0000259" key="5">
    <source>
        <dbReference type="Pfam" id="PF07992"/>
    </source>
</evidence>
<evidence type="ECO:0000313" key="7">
    <source>
        <dbReference type="Proteomes" id="UP000799779"/>
    </source>
</evidence>
<dbReference type="GO" id="GO:0005737">
    <property type="term" value="C:cytoplasm"/>
    <property type="evidence" value="ECO:0007669"/>
    <property type="project" value="TreeGrafter"/>
</dbReference>
<keyword evidence="3" id="KW-0274">FAD</keyword>
<keyword evidence="2" id="KW-0285">Flavoprotein</keyword>
<feature type="domain" description="FAD/NAD(P)-binding" evidence="5">
    <location>
        <begin position="6"/>
        <end position="310"/>
    </location>
</feature>
<dbReference type="GO" id="GO:0050660">
    <property type="term" value="F:flavin adenine dinucleotide binding"/>
    <property type="evidence" value="ECO:0007669"/>
    <property type="project" value="TreeGrafter"/>
</dbReference>
<dbReference type="OrthoDB" id="202203at2759"/>
<gene>
    <name evidence="6" type="ORF">P154DRAFT_565619</name>
</gene>
<dbReference type="AlphaFoldDB" id="A0A6A5WHI3"/>
<reference evidence="6" key="1">
    <citation type="journal article" date="2020" name="Stud. Mycol.">
        <title>101 Dothideomycetes genomes: a test case for predicting lifestyles and emergence of pathogens.</title>
        <authorList>
            <person name="Haridas S."/>
            <person name="Albert R."/>
            <person name="Binder M."/>
            <person name="Bloem J."/>
            <person name="Labutti K."/>
            <person name="Salamov A."/>
            <person name="Andreopoulos B."/>
            <person name="Baker S."/>
            <person name="Barry K."/>
            <person name="Bills G."/>
            <person name="Bluhm B."/>
            <person name="Cannon C."/>
            <person name="Castanera R."/>
            <person name="Culley D."/>
            <person name="Daum C."/>
            <person name="Ezra D."/>
            <person name="Gonzalez J."/>
            <person name="Henrissat B."/>
            <person name="Kuo A."/>
            <person name="Liang C."/>
            <person name="Lipzen A."/>
            <person name="Lutzoni F."/>
            <person name="Magnuson J."/>
            <person name="Mondo S."/>
            <person name="Nolan M."/>
            <person name="Ohm R."/>
            <person name="Pangilinan J."/>
            <person name="Park H.-J."/>
            <person name="Ramirez L."/>
            <person name="Alfaro M."/>
            <person name="Sun H."/>
            <person name="Tritt A."/>
            <person name="Yoshinaga Y."/>
            <person name="Zwiers L.-H."/>
            <person name="Turgeon B."/>
            <person name="Goodwin S."/>
            <person name="Spatafora J."/>
            <person name="Crous P."/>
            <person name="Grigoriev I."/>
        </authorList>
    </citation>
    <scope>NUCLEOTIDE SEQUENCE</scope>
    <source>
        <strain evidence="6">CBS 123094</strain>
    </source>
</reference>
<dbReference type="Proteomes" id="UP000799779">
    <property type="component" value="Unassembled WGS sequence"/>
</dbReference>
<dbReference type="PANTHER" id="PTHR43735:SF3">
    <property type="entry name" value="FERROPTOSIS SUPPRESSOR PROTEIN 1"/>
    <property type="match status" value="1"/>
</dbReference>
<dbReference type="PANTHER" id="PTHR43735">
    <property type="entry name" value="APOPTOSIS-INDUCING FACTOR 1"/>
    <property type="match status" value="1"/>
</dbReference>
<dbReference type="GO" id="GO:0004174">
    <property type="term" value="F:electron-transferring-flavoprotein dehydrogenase activity"/>
    <property type="evidence" value="ECO:0007669"/>
    <property type="project" value="TreeGrafter"/>
</dbReference>
<organism evidence="6 7">
    <name type="scientific">Amniculicola lignicola CBS 123094</name>
    <dbReference type="NCBI Taxonomy" id="1392246"/>
    <lineage>
        <taxon>Eukaryota</taxon>
        <taxon>Fungi</taxon>
        <taxon>Dikarya</taxon>
        <taxon>Ascomycota</taxon>
        <taxon>Pezizomycotina</taxon>
        <taxon>Dothideomycetes</taxon>
        <taxon>Pleosporomycetidae</taxon>
        <taxon>Pleosporales</taxon>
        <taxon>Amniculicolaceae</taxon>
        <taxon>Amniculicola</taxon>
    </lineage>
</organism>
<proteinExistence type="inferred from homology"/>
<keyword evidence="4" id="KW-0560">Oxidoreductase</keyword>
<sequence length="752" mass="83121">MPNTRNIVILGGSVSGLGAAHYTLNHLLPLLNAKHEAKYHVYLVNPSSEWYFRIAAPRTAASTSRLPAEKLFFSIPDRFKQYPASDFTFVQGTATSLDTTSRKVTISRSEYLDDEIIEYHALIVATGTKTYHSALSQNGDSSETLTAIKTLNAQVSSAKNIIIVGGGAVGVEAAGEIGEHLNSKPGWFSTPTKKVSITLITAASQLLPTLRPAIGKQAEAQLKRLGVDVVYNTRVIDTETAGAKTIVTLAKGEKLEADLYIPAQGVTPNSSFLPPSLLTDTGYLKTLDTLRVDSSLAGPRVYGYGDVASYSRNTVVDVYDAFPTLIVNLQRDLLAFPNEKPKGKDRVYVKEMREMMVVPIGSGGGVGAVFGYKLPSWAVWLIKGRDFFAGMAGGTVEGAKVKKVIKLSAEESVVYLEDHLTAHNPITLDPLRREETKTIPASMTSATVSIAGNTLVPHSTAERAVLYKNIYKTAQEKKIASYVNRKMMLLYDATGAQPKLQERAMKTARAHESAFTEYSHAEILALTEAMRRTLPREVRDLVYDHLFNEKACSDLFAWMTAQQGAPGWKCRSEEEGPPPILKPQVVGLEIVREAAQAFYKNWTAMIEESEAEYAKPEMILNLDYFGCGVIPMDHVRRVDVNFYRQKSRGGGEKAWSEFLAPLFSLPFQKKVSIRFDMTSGFDRTPSLLVALEPVFDKLVALGADLEITYCHEQEPLPNGDHWYPTTDMEDVLKLPPDQRKGKWKEICGKYRM</sequence>
<name>A0A6A5WHI3_9PLEO</name>
<evidence type="ECO:0000256" key="1">
    <source>
        <dbReference type="ARBA" id="ARBA00006442"/>
    </source>
</evidence>
<dbReference type="PRINTS" id="PR00368">
    <property type="entry name" value="FADPNR"/>
</dbReference>
<dbReference type="EMBL" id="ML977617">
    <property type="protein sequence ID" value="KAF1997136.1"/>
    <property type="molecule type" value="Genomic_DNA"/>
</dbReference>
<evidence type="ECO:0000256" key="4">
    <source>
        <dbReference type="ARBA" id="ARBA00023002"/>
    </source>
</evidence>
<protein>
    <submittedName>
        <fullName evidence="6">FAD/NAD(P)-binding domain-containing protein</fullName>
    </submittedName>
</protein>
<accession>A0A6A5WHI3</accession>
<dbReference type="SUPFAM" id="SSF51905">
    <property type="entry name" value="FAD/NAD(P)-binding domain"/>
    <property type="match status" value="1"/>
</dbReference>
<comment type="similarity">
    <text evidence="1">Belongs to the FAD-dependent oxidoreductase family.</text>
</comment>
<dbReference type="PRINTS" id="PR00411">
    <property type="entry name" value="PNDRDTASEI"/>
</dbReference>